<dbReference type="OrthoDB" id="2985014at2759"/>
<reference evidence="2" key="1">
    <citation type="journal article" date="2020" name="Stud. Mycol.">
        <title>101 Dothideomycetes genomes: a test case for predicting lifestyles and emergence of pathogens.</title>
        <authorList>
            <person name="Haridas S."/>
            <person name="Albert R."/>
            <person name="Binder M."/>
            <person name="Bloem J."/>
            <person name="Labutti K."/>
            <person name="Salamov A."/>
            <person name="Andreopoulos B."/>
            <person name="Baker S."/>
            <person name="Barry K."/>
            <person name="Bills G."/>
            <person name="Bluhm B."/>
            <person name="Cannon C."/>
            <person name="Castanera R."/>
            <person name="Culley D."/>
            <person name="Daum C."/>
            <person name="Ezra D."/>
            <person name="Gonzalez J."/>
            <person name="Henrissat B."/>
            <person name="Kuo A."/>
            <person name="Liang C."/>
            <person name="Lipzen A."/>
            <person name="Lutzoni F."/>
            <person name="Magnuson J."/>
            <person name="Mondo S."/>
            <person name="Nolan M."/>
            <person name="Ohm R."/>
            <person name="Pangilinan J."/>
            <person name="Park H.-J."/>
            <person name="Ramirez L."/>
            <person name="Alfaro M."/>
            <person name="Sun H."/>
            <person name="Tritt A."/>
            <person name="Yoshinaga Y."/>
            <person name="Zwiers L.-H."/>
            <person name="Turgeon B."/>
            <person name="Goodwin S."/>
            <person name="Spatafora J."/>
            <person name="Crous P."/>
            <person name="Grigoriev I."/>
        </authorList>
    </citation>
    <scope>NUCLEOTIDE SEQUENCE</scope>
    <source>
        <strain evidence="2">ATCC 16933</strain>
    </source>
</reference>
<proteinExistence type="predicted"/>
<feature type="compositionally biased region" description="Polar residues" evidence="1">
    <location>
        <begin position="80"/>
        <end position="94"/>
    </location>
</feature>
<protein>
    <submittedName>
        <fullName evidence="2">Uncharacterized protein</fullName>
    </submittedName>
</protein>
<dbReference type="AlphaFoldDB" id="A0A6A6PD11"/>
<organism evidence="2 3">
    <name type="scientific">Lineolata rhizophorae</name>
    <dbReference type="NCBI Taxonomy" id="578093"/>
    <lineage>
        <taxon>Eukaryota</taxon>
        <taxon>Fungi</taxon>
        <taxon>Dikarya</taxon>
        <taxon>Ascomycota</taxon>
        <taxon>Pezizomycotina</taxon>
        <taxon>Dothideomycetes</taxon>
        <taxon>Dothideomycetes incertae sedis</taxon>
        <taxon>Lineolatales</taxon>
        <taxon>Lineolataceae</taxon>
        <taxon>Lineolata</taxon>
    </lineage>
</organism>
<dbReference type="Proteomes" id="UP000799766">
    <property type="component" value="Unassembled WGS sequence"/>
</dbReference>
<dbReference type="PANTHER" id="PTHR37012:SF2">
    <property type="entry name" value="BZIP DOMAIN-CONTAINING PROTEIN-RELATED"/>
    <property type="match status" value="1"/>
</dbReference>
<keyword evidence="3" id="KW-1185">Reference proteome</keyword>
<evidence type="ECO:0000313" key="3">
    <source>
        <dbReference type="Proteomes" id="UP000799766"/>
    </source>
</evidence>
<feature type="region of interest" description="Disordered" evidence="1">
    <location>
        <begin position="189"/>
        <end position="214"/>
    </location>
</feature>
<dbReference type="Pfam" id="PF11905">
    <property type="entry name" value="DUF3425"/>
    <property type="match status" value="1"/>
</dbReference>
<dbReference type="InterPro" id="IPR021833">
    <property type="entry name" value="DUF3425"/>
</dbReference>
<sequence>MAQNRDLDQKVGEFESLVNALRTSTEEEAYSLLSRLRQGDQVAALVDSVQPDPPSHIPHQASSEADAAGSSRSKRPRVQPQPQSTSDLGATSRQSAERAPPPLSAVLTDPMDLTLFSPSSEDYGFAGAGLEQSVGISGSIPRVPPQSRFFLPLFDQRELLNVASHSASAQEEAQNISKIFGETVNIDELEESGPPSLSPTHRALAGSRPGQHGSSNLHSLDITQAPANSVAVHPNFWDFSGNLPFSSSVRANNYPDVVQVRQVENLFVPMWAMMTINKPNGGTVTGECQKFFLDARDSVQGGLSADAVYGLHPNIGALFDEREYAGAPMLSKWAARMVHSVIVENFEMKAFGAMYMFWHLMRWKVNPSPETYKSMPEWLRPLPNQLFMPHPLAVDFVPWPGIRELAVKTASMHTNMGWLLDMAKTITNDIDLTEAAKHCIHTLENWTVEPSFRQYVPNADEYLNI</sequence>
<name>A0A6A6PD11_9PEZI</name>
<gene>
    <name evidence="2" type="ORF">BDY21DRAFT_360458</name>
</gene>
<evidence type="ECO:0000256" key="1">
    <source>
        <dbReference type="SAM" id="MobiDB-lite"/>
    </source>
</evidence>
<accession>A0A6A6PD11</accession>
<dbReference type="EMBL" id="MU001671">
    <property type="protein sequence ID" value="KAF2461313.1"/>
    <property type="molecule type" value="Genomic_DNA"/>
</dbReference>
<dbReference type="PANTHER" id="PTHR37012">
    <property type="entry name" value="B-ZIP TRANSCRIPTION FACTOR (EUROFUNG)-RELATED"/>
    <property type="match status" value="1"/>
</dbReference>
<feature type="region of interest" description="Disordered" evidence="1">
    <location>
        <begin position="44"/>
        <end position="107"/>
    </location>
</feature>
<evidence type="ECO:0000313" key="2">
    <source>
        <dbReference type="EMBL" id="KAF2461313.1"/>
    </source>
</evidence>